<keyword evidence="3" id="KW-1185">Reference proteome</keyword>
<dbReference type="Proteomes" id="UP000327013">
    <property type="component" value="Chromosome 3"/>
</dbReference>
<proteinExistence type="predicted"/>
<name>A0A5N6QW91_9ROSI</name>
<feature type="region of interest" description="Disordered" evidence="1">
    <location>
        <begin position="454"/>
        <end position="481"/>
    </location>
</feature>
<gene>
    <name evidence="2" type="ORF">FH972_007642</name>
</gene>
<feature type="compositionally biased region" description="Basic and acidic residues" evidence="1">
    <location>
        <begin position="458"/>
        <end position="481"/>
    </location>
</feature>
<dbReference type="EMBL" id="CM017323">
    <property type="protein sequence ID" value="KAE8021780.1"/>
    <property type="molecule type" value="Genomic_DNA"/>
</dbReference>
<dbReference type="InterPro" id="IPR001005">
    <property type="entry name" value="SANT/Myb"/>
</dbReference>
<accession>A0A5N6QW91</accession>
<evidence type="ECO:0000313" key="2">
    <source>
        <dbReference type="EMBL" id="KAE8021779.1"/>
    </source>
</evidence>
<protein>
    <submittedName>
        <fullName evidence="2">Uncharacterized protein</fullName>
    </submittedName>
</protein>
<feature type="compositionally biased region" description="Basic and acidic residues" evidence="1">
    <location>
        <begin position="54"/>
        <end position="64"/>
    </location>
</feature>
<organism evidence="2 3">
    <name type="scientific">Carpinus fangiana</name>
    <dbReference type="NCBI Taxonomy" id="176857"/>
    <lineage>
        <taxon>Eukaryota</taxon>
        <taxon>Viridiplantae</taxon>
        <taxon>Streptophyta</taxon>
        <taxon>Embryophyta</taxon>
        <taxon>Tracheophyta</taxon>
        <taxon>Spermatophyta</taxon>
        <taxon>Magnoliopsida</taxon>
        <taxon>eudicotyledons</taxon>
        <taxon>Gunneridae</taxon>
        <taxon>Pentapetalae</taxon>
        <taxon>rosids</taxon>
        <taxon>fabids</taxon>
        <taxon>Fagales</taxon>
        <taxon>Betulaceae</taxon>
        <taxon>Carpinus</taxon>
    </lineage>
</organism>
<dbReference type="CDD" id="cd00167">
    <property type="entry name" value="SANT"/>
    <property type="match status" value="1"/>
</dbReference>
<evidence type="ECO:0000256" key="1">
    <source>
        <dbReference type="SAM" id="MobiDB-lite"/>
    </source>
</evidence>
<dbReference type="AlphaFoldDB" id="A0A5N6QW91"/>
<dbReference type="EMBL" id="CM017323">
    <property type="protein sequence ID" value="KAE8021779.1"/>
    <property type="molecule type" value="Genomic_DNA"/>
</dbReference>
<reference evidence="2 3" key="1">
    <citation type="submission" date="2019-06" db="EMBL/GenBank/DDBJ databases">
        <title>A chromosomal-level reference genome of Carpinus fangiana (Coryloideae, Betulaceae).</title>
        <authorList>
            <person name="Yang X."/>
            <person name="Wang Z."/>
            <person name="Zhang L."/>
            <person name="Hao G."/>
            <person name="Liu J."/>
            <person name="Yang Y."/>
        </authorList>
    </citation>
    <scope>NUCLEOTIDE SEQUENCE [LARGE SCALE GENOMIC DNA]</scope>
    <source>
        <strain evidence="2">Cfa_2016G</strain>
        <tissue evidence="2">Leaf</tissue>
    </source>
</reference>
<dbReference type="PANTHER" id="PTHR46872:SF4">
    <property type="entry name" value="MYB-LIKE DOMAIN-CONTAINING PROTEIN"/>
    <property type="match status" value="1"/>
</dbReference>
<sequence>MPHKRPFVDEDSYEVSSKQPRQLEHASRLAPTTDIVPICDPEKPQNSDGEGEDSFTKFQDEGRLVNDPVTEVSNETNLLEAGVSGGASQFLWVNGSIIGADVRSEAAINFSFFPEFFHSGQQLKALYQSDENYLSHSDCPPQKLVSVGPEHQAFVPEWGLQDLKISSDHLDKSNPQLPLLHASDGGLLIDGVNEMLMGTCVIPMPGLEASANSCNERGGTRSDCKCPDVGSIRCVRQHVMEAREKLRENLGQDIFEELGFCEMGEEVAKRWTEEEEQAFHEVVLSNPASLGKNFWDHLLAVFPSRMKKDLVSYYFNVFMLRKRAEQNRFDPLNIDSDNDDWQTSELVLAEEDEDSVVESPFDQEATAYFQEDHERDSLEDIEVEEETDTCEDGTEILIRRMGTDEEDGGDIDDISGTHVSNSLSDCHGDVDLELGGKIPNSNSEDYDIQDDSCTSYEFQRDPIDSCGRLGEETDRRESCEE</sequence>
<dbReference type="OrthoDB" id="1908944at2759"/>
<evidence type="ECO:0000313" key="3">
    <source>
        <dbReference type="Proteomes" id="UP000327013"/>
    </source>
</evidence>
<feature type="region of interest" description="Disordered" evidence="1">
    <location>
        <begin position="1"/>
        <end position="66"/>
    </location>
</feature>
<dbReference type="PANTHER" id="PTHR46872">
    <property type="entry name" value="DNA BINDING PROTEIN"/>
    <property type="match status" value="1"/>
</dbReference>